<dbReference type="EMBL" id="CAJNOO010002579">
    <property type="protein sequence ID" value="CAF1280778.1"/>
    <property type="molecule type" value="Genomic_DNA"/>
</dbReference>
<feature type="transmembrane region" description="Helical" evidence="7">
    <location>
        <begin position="152"/>
        <end position="171"/>
    </location>
</feature>
<keyword evidence="6 7" id="KW-0472">Membrane</keyword>
<feature type="transmembrane region" description="Helical" evidence="7">
    <location>
        <begin position="192"/>
        <end position="211"/>
    </location>
</feature>
<evidence type="ECO:0000256" key="2">
    <source>
        <dbReference type="ARBA" id="ARBA00004760"/>
    </source>
</evidence>
<dbReference type="InterPro" id="IPR006634">
    <property type="entry name" value="TLC-dom"/>
</dbReference>
<evidence type="ECO:0000313" key="10">
    <source>
        <dbReference type="Proteomes" id="UP000663882"/>
    </source>
</evidence>
<feature type="transmembrane region" description="Helical" evidence="7">
    <location>
        <begin position="223"/>
        <end position="244"/>
    </location>
</feature>
<dbReference type="GO" id="GO:0046513">
    <property type="term" value="P:ceramide biosynthetic process"/>
    <property type="evidence" value="ECO:0007669"/>
    <property type="project" value="InterPro"/>
</dbReference>
<keyword evidence="5 7" id="KW-1133">Transmembrane helix</keyword>
<name>A0A815C131_9BILA</name>
<accession>A0A815C131</accession>
<evidence type="ECO:0000256" key="1">
    <source>
        <dbReference type="ARBA" id="ARBA00004141"/>
    </source>
</evidence>
<dbReference type="PANTHER" id="PTHR12560:SF0">
    <property type="entry name" value="LD18904P"/>
    <property type="match status" value="1"/>
</dbReference>
<evidence type="ECO:0000256" key="6">
    <source>
        <dbReference type="ARBA" id="ARBA00023136"/>
    </source>
</evidence>
<evidence type="ECO:0000256" key="3">
    <source>
        <dbReference type="ARBA" id="ARBA00004991"/>
    </source>
</evidence>
<feature type="transmembrane region" description="Helical" evidence="7">
    <location>
        <begin position="112"/>
        <end position="132"/>
    </location>
</feature>
<feature type="transmembrane region" description="Helical" evidence="7">
    <location>
        <begin position="41"/>
        <end position="58"/>
    </location>
</feature>
<dbReference type="Proteomes" id="UP000663882">
    <property type="component" value="Unassembled WGS sequence"/>
</dbReference>
<feature type="domain" description="TLC" evidence="8">
    <location>
        <begin position="103"/>
        <end position="261"/>
    </location>
</feature>
<sequence length="320" mass="37145">MAAVSTFISNEWFWLPKNTTWEDFTQLKQEGNINLPSPKDLLYVFPLSGAVYLIEVLFERYIAKPIGRSFGIHDISARKAMKDKKTTTTSSSKGSHPHVSPLTKFSESCWRFLAYLSLFIYGVVVVQNKLWIWDTRLCWLNYPNQPLTDDVFWYYMIELSFYGSLLLSPFIDAKRKLGKMAIYAGAKQFSDIVFAIFAVTWFAIRLCYYPYKILYTTIFDQASILGRYPAYYVFNGLLLFLYALQCQKINPLFSQIVFSEVDEPIQLLKNEHVTEHTGSYFVHDSFRMNQIYSNDIHYVRSSLEKISSSNIFIGIIEATS</sequence>
<evidence type="ECO:0000259" key="8">
    <source>
        <dbReference type="SMART" id="SM00724"/>
    </source>
</evidence>
<gene>
    <name evidence="9" type="ORF">RFH988_LOCUS28688</name>
</gene>
<evidence type="ECO:0000256" key="4">
    <source>
        <dbReference type="ARBA" id="ARBA00022692"/>
    </source>
</evidence>
<comment type="pathway">
    <text evidence="2">Lipid metabolism; sphingolipid metabolism.</text>
</comment>
<dbReference type="GO" id="GO:0016020">
    <property type="term" value="C:membrane"/>
    <property type="evidence" value="ECO:0007669"/>
    <property type="project" value="UniProtKB-SubCell"/>
</dbReference>
<keyword evidence="4 7" id="KW-0812">Transmembrane</keyword>
<dbReference type="InterPro" id="IPR016439">
    <property type="entry name" value="Lag1/Lac1-like"/>
</dbReference>
<evidence type="ECO:0000313" key="9">
    <source>
        <dbReference type="EMBL" id="CAF1280778.1"/>
    </source>
</evidence>
<comment type="subcellular location">
    <subcellularLocation>
        <location evidence="1">Membrane</location>
        <topology evidence="1">Multi-pass membrane protein</topology>
    </subcellularLocation>
</comment>
<comment type="caution">
    <text evidence="9">The sequence shown here is derived from an EMBL/GenBank/DDBJ whole genome shotgun (WGS) entry which is preliminary data.</text>
</comment>
<reference evidence="9" key="1">
    <citation type="submission" date="2021-02" db="EMBL/GenBank/DDBJ databases">
        <authorList>
            <person name="Nowell W R."/>
        </authorList>
    </citation>
    <scope>NUCLEOTIDE SEQUENCE</scope>
</reference>
<comment type="pathway">
    <text evidence="3">Sphingolipid metabolism.</text>
</comment>
<dbReference type="OrthoDB" id="537032at2759"/>
<evidence type="ECO:0000256" key="5">
    <source>
        <dbReference type="ARBA" id="ARBA00022989"/>
    </source>
</evidence>
<proteinExistence type="predicted"/>
<dbReference type="PANTHER" id="PTHR12560">
    <property type="entry name" value="LONGEVITY ASSURANCE FACTOR 1 LAG1"/>
    <property type="match status" value="1"/>
</dbReference>
<dbReference type="SMART" id="SM00724">
    <property type="entry name" value="TLC"/>
    <property type="match status" value="1"/>
</dbReference>
<organism evidence="9 10">
    <name type="scientific">Rotaria sordida</name>
    <dbReference type="NCBI Taxonomy" id="392033"/>
    <lineage>
        <taxon>Eukaryota</taxon>
        <taxon>Metazoa</taxon>
        <taxon>Spiralia</taxon>
        <taxon>Gnathifera</taxon>
        <taxon>Rotifera</taxon>
        <taxon>Eurotatoria</taxon>
        <taxon>Bdelloidea</taxon>
        <taxon>Philodinida</taxon>
        <taxon>Philodinidae</taxon>
        <taxon>Rotaria</taxon>
    </lineage>
</organism>
<dbReference type="AlphaFoldDB" id="A0A815C131"/>
<protein>
    <recommendedName>
        <fullName evidence="8">TLC domain-containing protein</fullName>
    </recommendedName>
</protein>
<dbReference type="GO" id="GO:0050291">
    <property type="term" value="F:sphingosine N-acyltransferase activity"/>
    <property type="evidence" value="ECO:0007669"/>
    <property type="project" value="InterPro"/>
</dbReference>
<dbReference type="Pfam" id="PF03798">
    <property type="entry name" value="TRAM_LAG1_CLN8"/>
    <property type="match status" value="2"/>
</dbReference>
<dbReference type="UniPathway" id="UPA00222"/>
<evidence type="ECO:0000256" key="7">
    <source>
        <dbReference type="SAM" id="Phobius"/>
    </source>
</evidence>